<feature type="binding site" evidence="13">
    <location>
        <position position="192"/>
    </location>
    <ligand>
        <name>NADP(+)</name>
        <dbReference type="ChEBI" id="CHEBI:58349"/>
    </ligand>
</feature>
<evidence type="ECO:0000256" key="11">
    <source>
        <dbReference type="PIRNR" id="PIRNR006769"/>
    </source>
</evidence>
<dbReference type="PIRSF" id="PIRSF006769">
    <property type="entry name" value="RibD"/>
    <property type="match status" value="1"/>
</dbReference>
<dbReference type="InterPro" id="IPR024072">
    <property type="entry name" value="DHFR-like_dom_sf"/>
</dbReference>
<comment type="catalytic activity">
    <reaction evidence="9 11">
        <text>5-amino-6-(5-phospho-D-ribitylamino)uracil + NADP(+) = 5-amino-6-(5-phospho-D-ribosylamino)uracil + NADPH + H(+)</text>
        <dbReference type="Rhea" id="RHEA:17845"/>
        <dbReference type="ChEBI" id="CHEBI:15378"/>
        <dbReference type="ChEBI" id="CHEBI:57783"/>
        <dbReference type="ChEBI" id="CHEBI:58349"/>
        <dbReference type="ChEBI" id="CHEBI:58421"/>
        <dbReference type="ChEBI" id="CHEBI:58453"/>
        <dbReference type="EC" id="1.1.1.193"/>
    </reaction>
</comment>
<comment type="pathway">
    <text evidence="2 11">Cofactor biosynthesis; riboflavin biosynthesis; 5-amino-6-(D-ribitylamino)uracil from GTP: step 2/4.</text>
</comment>
<evidence type="ECO:0000256" key="4">
    <source>
        <dbReference type="ARBA" id="ARBA00005259"/>
    </source>
</evidence>
<dbReference type="SUPFAM" id="SSF53927">
    <property type="entry name" value="Cytidine deaminase-like"/>
    <property type="match status" value="1"/>
</dbReference>
<evidence type="ECO:0000256" key="10">
    <source>
        <dbReference type="ARBA" id="ARBA00049886"/>
    </source>
</evidence>
<accession>A0A5B7T3Z8</accession>
<dbReference type="GO" id="GO:0009231">
    <property type="term" value="P:riboflavin biosynthetic process"/>
    <property type="evidence" value="ECO:0007669"/>
    <property type="project" value="UniProtKB-UniPathway"/>
</dbReference>
<dbReference type="InterPro" id="IPR002125">
    <property type="entry name" value="CMP_dCMP_dom"/>
</dbReference>
<evidence type="ECO:0000256" key="3">
    <source>
        <dbReference type="ARBA" id="ARBA00004910"/>
    </source>
</evidence>
<comment type="pathway">
    <text evidence="3 11">Cofactor biosynthesis; riboflavin biosynthesis; 5-amino-6-(D-ribitylamino)uracil from GTP: step 3/4.</text>
</comment>
<dbReference type="EC" id="3.5.4.26" evidence="11"/>
<dbReference type="Pfam" id="PF00383">
    <property type="entry name" value="dCMP_cyt_deam_1"/>
    <property type="match status" value="1"/>
</dbReference>
<feature type="binding site" evidence="14">
    <location>
        <position position="83"/>
    </location>
    <ligand>
        <name>Zn(2+)</name>
        <dbReference type="ChEBI" id="CHEBI:29105"/>
        <note>catalytic</note>
    </ligand>
</feature>
<dbReference type="InterPro" id="IPR004794">
    <property type="entry name" value="Eubact_RibD"/>
</dbReference>
<keyword evidence="6 11" id="KW-0521">NADP</keyword>
<keyword evidence="11" id="KW-0686">Riboflavin biosynthesis</keyword>
<comment type="similarity">
    <text evidence="5 11">In the C-terminal section; belongs to the HTP reductase family.</text>
</comment>
<dbReference type="PANTHER" id="PTHR38011">
    <property type="entry name" value="DIHYDROFOLATE REDUCTASE FAMILY PROTEIN (AFU_ORTHOLOGUE AFUA_8G06820)"/>
    <property type="match status" value="1"/>
</dbReference>
<dbReference type="EC" id="1.1.1.193" evidence="11"/>
<feature type="active site" description="Proton donor" evidence="12">
    <location>
        <position position="49"/>
    </location>
</feature>
<keyword evidence="7 11" id="KW-0560">Oxidoreductase</keyword>
<gene>
    <name evidence="16" type="primary">ribD</name>
    <name evidence="16" type="ORF">FG051_07100</name>
</gene>
<dbReference type="AlphaFoldDB" id="A0A5B7T3Z8"/>
<keyword evidence="11 14" id="KW-0479">Metal-binding</keyword>
<dbReference type="UniPathway" id="UPA00275">
    <property type="reaction ID" value="UER00401"/>
</dbReference>
<feature type="binding site" evidence="13">
    <location>
        <position position="196"/>
    </location>
    <ligand>
        <name>NADP(+)</name>
        <dbReference type="ChEBI" id="CHEBI:58349"/>
    </ligand>
</feature>
<reference evidence="16 17" key="1">
    <citation type="submission" date="2019-05" db="EMBL/GenBank/DDBJ databases">
        <title>Genome Sequence of Lactobacillus futsaii Y97, a Potential Probiotic Strain Isolated from the Futsai of Taiwan.</title>
        <authorList>
            <person name="Du X."/>
        </authorList>
    </citation>
    <scope>NUCLEOTIDE SEQUENCE [LARGE SCALE GENOMIC DNA]</scope>
    <source>
        <strain evidence="16 17">Y97</strain>
    </source>
</reference>
<dbReference type="CDD" id="cd01284">
    <property type="entry name" value="Riboflavin_deaminase-reductase"/>
    <property type="match status" value="1"/>
</dbReference>
<evidence type="ECO:0000256" key="13">
    <source>
        <dbReference type="PIRSR" id="PIRSR006769-2"/>
    </source>
</evidence>
<feature type="binding site" evidence="13">
    <location>
        <position position="150"/>
    </location>
    <ligand>
        <name>NADP(+)</name>
        <dbReference type="ChEBI" id="CHEBI:58349"/>
    </ligand>
</feature>
<evidence type="ECO:0000256" key="2">
    <source>
        <dbReference type="ARBA" id="ARBA00004882"/>
    </source>
</evidence>
<evidence type="ECO:0000259" key="15">
    <source>
        <dbReference type="PROSITE" id="PS51747"/>
    </source>
</evidence>
<dbReference type="Gene3D" id="3.40.430.10">
    <property type="entry name" value="Dihydrofolate Reductase, subunit A"/>
    <property type="match status" value="1"/>
</dbReference>
<feature type="binding site" evidence="13">
    <location>
        <position position="180"/>
    </location>
    <ligand>
        <name>substrate</name>
    </ligand>
</feature>
<dbReference type="InterPro" id="IPR050765">
    <property type="entry name" value="Riboflavin_Biosynth_HTPR"/>
</dbReference>
<evidence type="ECO:0000256" key="7">
    <source>
        <dbReference type="ARBA" id="ARBA00023002"/>
    </source>
</evidence>
<dbReference type="RefSeq" id="WP_057814217.1">
    <property type="nucleotide sequence ID" value="NZ_CP040736.1"/>
</dbReference>
<evidence type="ECO:0000313" key="17">
    <source>
        <dbReference type="Proteomes" id="UP000310673"/>
    </source>
</evidence>
<dbReference type="InterPro" id="IPR016193">
    <property type="entry name" value="Cytidine_deaminase-like"/>
</dbReference>
<protein>
    <recommendedName>
        <fullName evidence="11">Riboflavin biosynthesis protein RibD</fullName>
    </recommendedName>
    <domain>
        <recommendedName>
            <fullName evidence="11">Diaminohydroxyphosphoribosylaminopyrimidine deaminase</fullName>
            <shortName evidence="11">DRAP deaminase</shortName>
            <ecNumber evidence="11">3.5.4.26</ecNumber>
        </recommendedName>
        <alternativeName>
            <fullName evidence="11">Riboflavin-specific deaminase</fullName>
        </alternativeName>
    </domain>
    <domain>
        <recommendedName>
            <fullName evidence="11">5-amino-6-(5-phosphoribosylamino)uracil reductase</fullName>
            <ecNumber evidence="11">1.1.1.193</ecNumber>
        </recommendedName>
        <alternativeName>
            <fullName evidence="11">HTP reductase</fullName>
        </alternativeName>
    </domain>
</protein>
<feature type="binding site" evidence="13">
    <location>
        <position position="279"/>
    </location>
    <ligand>
        <name>substrate</name>
    </ligand>
</feature>
<comment type="cofactor">
    <cofactor evidence="11 14">
        <name>Zn(2+)</name>
        <dbReference type="ChEBI" id="CHEBI:29105"/>
    </cofactor>
    <text evidence="11 14">Binds 1 zinc ion.</text>
</comment>
<dbReference type="Pfam" id="PF01872">
    <property type="entry name" value="RibD_C"/>
    <property type="match status" value="1"/>
</dbReference>
<dbReference type="GO" id="GO:0046872">
    <property type="term" value="F:metal ion binding"/>
    <property type="evidence" value="ECO:0007669"/>
    <property type="project" value="UniProtKB-KW"/>
</dbReference>
<evidence type="ECO:0000256" key="9">
    <source>
        <dbReference type="ARBA" id="ARBA00049861"/>
    </source>
</evidence>
<dbReference type="InterPro" id="IPR002734">
    <property type="entry name" value="RibDG_C"/>
</dbReference>
<dbReference type="EMBL" id="CP040736">
    <property type="protein sequence ID" value="QCX24891.1"/>
    <property type="molecule type" value="Genomic_DNA"/>
</dbReference>
<dbReference type="GO" id="GO:0008703">
    <property type="term" value="F:5-amino-6-(5-phosphoribosylamino)uracil reductase activity"/>
    <property type="evidence" value="ECO:0007669"/>
    <property type="project" value="UniProtKB-EC"/>
</dbReference>
<sequence>MDRFMKLAFEEAKKGKDTWTNPQVGAVIVKDSQVLGQGHHATFGHEHAEINAFKSLKDIDDAKNATLYVTLEPCSHFGKTPPCVQKIVQLGVKKVVIGQIDPNPLVSGKGVKYLRDHGVVVEEQSINSKLNRSYNYFYENNQPLVTVKYAMTLDGKINKNKDRRSIVSNQAAFEDSQQLRSQQQVILIGENTLKVDDPSLTVRDRKMSFPPIRAVVVRDINQISLDLKIFQTDEPIWFFSETTNHRTLPENVQVIVGKWTPDSILNYLTTQKIQAVLVEGGSFLQAKFLSAGLVKKLVIYLANKIYGFGLPAVWGVDFAPVNFDELTVEKLADNLKITTWRKD</sequence>
<proteinExistence type="inferred from homology"/>
<feature type="binding site" evidence="13">
    <location>
        <position position="203"/>
    </location>
    <ligand>
        <name>substrate</name>
    </ligand>
</feature>
<dbReference type="Gene3D" id="3.40.140.10">
    <property type="entry name" value="Cytidine Deaminase, domain 2"/>
    <property type="match status" value="1"/>
</dbReference>
<evidence type="ECO:0000256" key="12">
    <source>
        <dbReference type="PIRSR" id="PIRSR006769-1"/>
    </source>
</evidence>
<dbReference type="PANTHER" id="PTHR38011:SF7">
    <property type="entry name" value="2,5-DIAMINO-6-RIBOSYLAMINO-4(3H)-PYRIMIDINONE 5'-PHOSPHATE REDUCTASE"/>
    <property type="match status" value="1"/>
</dbReference>
<dbReference type="Proteomes" id="UP000310673">
    <property type="component" value="Chromosome"/>
</dbReference>
<dbReference type="GO" id="GO:0008835">
    <property type="term" value="F:diaminohydroxyphosphoribosylaminopyrimidine deaminase activity"/>
    <property type="evidence" value="ECO:0007669"/>
    <property type="project" value="UniProtKB-EC"/>
</dbReference>
<keyword evidence="8" id="KW-0511">Multifunctional enzyme</keyword>
<comment type="function">
    <text evidence="1 11">Converts 2,5-diamino-6-(ribosylamino)-4(3h)-pyrimidinone 5'-phosphate into 5-amino-6-(ribosylamino)-2,4(1h,3h)-pyrimidinedione 5'-phosphate.</text>
</comment>
<evidence type="ECO:0000256" key="8">
    <source>
        <dbReference type="ARBA" id="ARBA00023268"/>
    </source>
</evidence>
<dbReference type="SUPFAM" id="SSF53597">
    <property type="entry name" value="Dihydrofolate reductase-like"/>
    <property type="match status" value="1"/>
</dbReference>
<feature type="binding site" evidence="14">
    <location>
        <position position="74"/>
    </location>
    <ligand>
        <name>Zn(2+)</name>
        <dbReference type="ChEBI" id="CHEBI:29105"/>
        <note>catalytic</note>
    </ligand>
</feature>
<feature type="binding site" evidence="14">
    <location>
        <position position="47"/>
    </location>
    <ligand>
        <name>Zn(2+)</name>
        <dbReference type="ChEBI" id="CHEBI:29105"/>
        <note>catalytic</note>
    </ligand>
</feature>
<comment type="catalytic activity">
    <reaction evidence="10 11">
        <text>2,5-diamino-6-hydroxy-4-(5-phosphoribosylamino)-pyrimidine + H2O + H(+) = 5-amino-6-(5-phospho-D-ribosylamino)uracil + NH4(+)</text>
        <dbReference type="Rhea" id="RHEA:21868"/>
        <dbReference type="ChEBI" id="CHEBI:15377"/>
        <dbReference type="ChEBI" id="CHEBI:15378"/>
        <dbReference type="ChEBI" id="CHEBI:28938"/>
        <dbReference type="ChEBI" id="CHEBI:58453"/>
        <dbReference type="ChEBI" id="CHEBI:58614"/>
        <dbReference type="EC" id="3.5.4.26"/>
    </reaction>
</comment>
<feature type="domain" description="CMP/dCMP-type deaminase" evidence="15">
    <location>
        <begin position="1"/>
        <end position="122"/>
    </location>
</feature>
<organism evidence="16 17">
    <name type="scientific">Companilactobacillus futsaii</name>
    <dbReference type="NCBI Taxonomy" id="938155"/>
    <lineage>
        <taxon>Bacteria</taxon>
        <taxon>Bacillati</taxon>
        <taxon>Bacillota</taxon>
        <taxon>Bacilli</taxon>
        <taxon>Lactobacillales</taxon>
        <taxon>Lactobacillaceae</taxon>
        <taxon>Companilactobacillus</taxon>
    </lineage>
</organism>
<evidence type="ECO:0000256" key="6">
    <source>
        <dbReference type="ARBA" id="ARBA00022857"/>
    </source>
</evidence>
<evidence type="ECO:0000313" key="16">
    <source>
        <dbReference type="EMBL" id="QCX24891.1"/>
    </source>
</evidence>
<name>A0A5B7T3Z8_9LACO</name>
<evidence type="ECO:0000256" key="1">
    <source>
        <dbReference type="ARBA" id="ARBA00002151"/>
    </source>
</evidence>
<comment type="similarity">
    <text evidence="4 11">In the N-terminal section; belongs to the cytidine and deoxycytidylate deaminase family.</text>
</comment>
<feature type="binding site" evidence="13">
    <location>
        <position position="200"/>
    </location>
    <ligand>
        <name>substrate</name>
    </ligand>
</feature>
<dbReference type="STRING" id="1423818.FC88_GL000472"/>
<dbReference type="NCBIfam" id="TIGR00326">
    <property type="entry name" value="eubact_ribD"/>
    <property type="match status" value="1"/>
</dbReference>
<evidence type="ECO:0000256" key="5">
    <source>
        <dbReference type="ARBA" id="ARBA00007417"/>
    </source>
</evidence>
<keyword evidence="11 14" id="KW-0862">Zinc</keyword>
<evidence type="ECO:0000256" key="14">
    <source>
        <dbReference type="PIRSR" id="PIRSR006769-3"/>
    </source>
</evidence>
<keyword evidence="11 16" id="KW-0378">Hydrolase</keyword>
<dbReference type="PROSITE" id="PS51747">
    <property type="entry name" value="CYT_DCMP_DEAMINASES_2"/>
    <property type="match status" value="1"/>
</dbReference>
<dbReference type="KEGG" id="lft:FG051_07100"/>